<evidence type="ECO:0000259" key="3">
    <source>
        <dbReference type="Pfam" id="PF01757"/>
    </source>
</evidence>
<dbReference type="AlphaFoldDB" id="A0A4T2BXE3"/>
<name>A0A4T2BXE3_9MICO</name>
<comment type="caution">
    <text evidence="5">The sequence shown here is derived from an EMBL/GenBank/DDBJ whole genome shotgun (WGS) entry which is preliminary data.</text>
</comment>
<dbReference type="InterPro" id="IPR002656">
    <property type="entry name" value="Acyl_transf_3_dom"/>
</dbReference>
<dbReference type="GO" id="GO:0009103">
    <property type="term" value="P:lipopolysaccharide biosynthetic process"/>
    <property type="evidence" value="ECO:0007669"/>
    <property type="project" value="TreeGrafter"/>
</dbReference>
<keyword evidence="2" id="KW-0472">Membrane</keyword>
<feature type="domain" description="SGNH" evidence="4">
    <location>
        <begin position="516"/>
        <end position="734"/>
    </location>
</feature>
<dbReference type="InterPro" id="IPR043968">
    <property type="entry name" value="SGNH"/>
</dbReference>
<feature type="transmembrane region" description="Helical" evidence="2">
    <location>
        <begin position="332"/>
        <end position="351"/>
    </location>
</feature>
<evidence type="ECO:0000256" key="2">
    <source>
        <dbReference type="SAM" id="Phobius"/>
    </source>
</evidence>
<feature type="transmembrane region" description="Helical" evidence="2">
    <location>
        <begin position="405"/>
        <end position="427"/>
    </location>
</feature>
<organism evidence="5 6">
    <name type="scientific">Subtercola vilae</name>
    <dbReference type="NCBI Taxonomy" id="2056433"/>
    <lineage>
        <taxon>Bacteria</taxon>
        <taxon>Bacillati</taxon>
        <taxon>Actinomycetota</taxon>
        <taxon>Actinomycetes</taxon>
        <taxon>Micrococcales</taxon>
        <taxon>Microbacteriaceae</taxon>
        <taxon>Subtercola</taxon>
    </lineage>
</organism>
<feature type="region of interest" description="Disordered" evidence="1">
    <location>
        <begin position="446"/>
        <end position="465"/>
    </location>
</feature>
<feature type="transmembrane region" description="Helical" evidence="2">
    <location>
        <begin position="104"/>
        <end position="123"/>
    </location>
</feature>
<keyword evidence="6" id="KW-1185">Reference proteome</keyword>
<reference evidence="5 6" key="1">
    <citation type="journal article" date="2019" name="Microorganisms">
        <title>Systematic Affiliation and Genome Analysis of Subtercola vilae DB165(T) with Particular Emphasis on Cold Adaptation of an Isolate from a High-Altitude Cold Volcano Lake.</title>
        <authorList>
            <person name="Villalobos A.S."/>
            <person name="Wiese J."/>
            <person name="Imhoff J.F."/>
            <person name="Dorador C."/>
            <person name="Keller A."/>
            <person name="Hentschel U."/>
        </authorList>
    </citation>
    <scope>NUCLEOTIDE SEQUENCE [LARGE SCALE GENOMIC DNA]</scope>
    <source>
        <strain evidence="5 6">DB165</strain>
    </source>
</reference>
<gene>
    <name evidence="5" type="ORF">D4765_09650</name>
</gene>
<evidence type="ECO:0000259" key="4">
    <source>
        <dbReference type="Pfam" id="PF19040"/>
    </source>
</evidence>
<dbReference type="GO" id="GO:0016747">
    <property type="term" value="F:acyltransferase activity, transferring groups other than amino-acyl groups"/>
    <property type="evidence" value="ECO:0007669"/>
    <property type="project" value="InterPro"/>
</dbReference>
<keyword evidence="2" id="KW-0812">Transmembrane</keyword>
<evidence type="ECO:0000313" key="5">
    <source>
        <dbReference type="EMBL" id="TIH36623.1"/>
    </source>
</evidence>
<feature type="transmembrane region" description="Helical" evidence="2">
    <location>
        <begin position="266"/>
        <end position="284"/>
    </location>
</feature>
<evidence type="ECO:0000313" key="6">
    <source>
        <dbReference type="Proteomes" id="UP000306192"/>
    </source>
</evidence>
<dbReference type="EMBL" id="QYRT01000015">
    <property type="protein sequence ID" value="TIH36623.1"/>
    <property type="molecule type" value="Genomic_DNA"/>
</dbReference>
<dbReference type="PANTHER" id="PTHR23028">
    <property type="entry name" value="ACETYLTRANSFERASE"/>
    <property type="match status" value="1"/>
</dbReference>
<feature type="transmembrane region" description="Helical" evidence="2">
    <location>
        <begin position="357"/>
        <end position="375"/>
    </location>
</feature>
<dbReference type="Pfam" id="PF19040">
    <property type="entry name" value="SGNH"/>
    <property type="match status" value="1"/>
</dbReference>
<proteinExistence type="predicted"/>
<keyword evidence="5" id="KW-0012">Acyltransferase</keyword>
<keyword evidence="2" id="KW-1133">Transmembrane helix</keyword>
<feature type="transmembrane region" description="Helical" evidence="2">
    <location>
        <begin position="176"/>
        <end position="193"/>
    </location>
</feature>
<feature type="transmembrane region" description="Helical" evidence="2">
    <location>
        <begin position="296"/>
        <end position="320"/>
    </location>
</feature>
<dbReference type="PANTHER" id="PTHR23028:SF53">
    <property type="entry name" value="ACYL_TRANSF_3 DOMAIN-CONTAINING PROTEIN"/>
    <property type="match status" value="1"/>
</dbReference>
<keyword evidence="5" id="KW-0808">Transferase</keyword>
<feature type="transmembrane region" description="Helical" evidence="2">
    <location>
        <begin position="56"/>
        <end position="75"/>
    </location>
</feature>
<feature type="region of interest" description="Disordered" evidence="1">
    <location>
        <begin position="1"/>
        <end position="26"/>
    </location>
</feature>
<feature type="domain" description="Acyltransferase 3" evidence="3">
    <location>
        <begin position="31"/>
        <end position="371"/>
    </location>
</feature>
<dbReference type="GO" id="GO:0016020">
    <property type="term" value="C:membrane"/>
    <property type="evidence" value="ECO:0007669"/>
    <property type="project" value="TreeGrafter"/>
</dbReference>
<feature type="transmembrane region" description="Helical" evidence="2">
    <location>
        <begin position="205"/>
        <end position="224"/>
    </location>
</feature>
<dbReference type="OrthoDB" id="3404679at2"/>
<feature type="transmembrane region" description="Helical" evidence="2">
    <location>
        <begin position="236"/>
        <end position="254"/>
    </location>
</feature>
<dbReference type="Pfam" id="PF01757">
    <property type="entry name" value="Acyl_transf_3"/>
    <property type="match status" value="1"/>
</dbReference>
<sequence>MTSESEAERASSTTAGPTATGTPAAPDARRDIQGLRALAVIAVIANHLVGWPTGGFVGVDIFFVISGFLITGILVRDRNGTGIPTETDTSHPIARFYARRVRRIVPAAATVLIATVGGAWFLFNQTRALETVWDAVASFFYTANWRFAAVGTDYFQAAGPTSPLQHFWSLSVEEQFYLVWPWLLLLLFALAPGRGRGQARTRARFVVGSVIAAIVAFSFVYAVFETAASPTTAYFSTLSRAWELAAGALLALTAPQFRKLPAAARFVLGWLGLLVLLACILLMSDTLPFPGPWAAAPVAGTLLVLAAGIGGPQGHLFLLTNPLSRFVGNISYSLYLWHFPVIVFSLQLVPVETPQNLALVAGMIVALSVVTYYLVEQPLHRSPWLEPRGTTEVRREAWQAWRDRFGAQFILATVGLIAIVVVVFAGVQMSGRGVAPLAGASGDPGLASIDPSAPGIPAEPQPSSVDPAVQLQADLSEALQATAWPSTLSPSLDDVMRTTSNDNPAKACFDIGATPDIGSCTWGDPNASKHLYLVGDSTAMAYAPAFKSIAEGSGGRWKITTIGLYGCRFTDAAVANDGDGVMAACPQRKSDIARAIVADNPQLVIVSNAYALGKSPNGAALSTSALVASTVTETAKYNVPGRLVYLAPPPLGADLNQCYSPRSSPRDCATAVDPAFTDFAAATQAALGEGDHFISSLPFSCVPAGCPAFAGTLPTKYDDVHLTTAYSEHIAAALQWQLTALGLG</sequence>
<accession>A0A4T2BXE3</accession>
<dbReference type="RefSeq" id="WP_136642091.1">
    <property type="nucleotide sequence ID" value="NZ_QYRT01000015.1"/>
</dbReference>
<evidence type="ECO:0000256" key="1">
    <source>
        <dbReference type="SAM" id="MobiDB-lite"/>
    </source>
</evidence>
<dbReference type="Proteomes" id="UP000306192">
    <property type="component" value="Unassembled WGS sequence"/>
</dbReference>
<dbReference type="InterPro" id="IPR050879">
    <property type="entry name" value="Acyltransferase_3"/>
</dbReference>
<protein>
    <submittedName>
        <fullName evidence="5">Acyltransferase</fullName>
    </submittedName>
</protein>
<feature type="transmembrane region" description="Helical" evidence="2">
    <location>
        <begin position="34"/>
        <end position="50"/>
    </location>
</feature>